<keyword evidence="2 5" id="KW-0812">Transmembrane</keyword>
<keyword evidence="3 5" id="KW-1133">Transmembrane helix</keyword>
<dbReference type="Gene3D" id="1.10.1450.10">
    <property type="entry name" value="Tetraspanin"/>
    <property type="match status" value="1"/>
</dbReference>
<evidence type="ECO:0000256" key="5">
    <source>
        <dbReference type="SAM" id="Phobius"/>
    </source>
</evidence>
<feature type="transmembrane region" description="Helical" evidence="5">
    <location>
        <begin position="281"/>
        <end position="308"/>
    </location>
</feature>
<comment type="subcellular location">
    <subcellularLocation>
        <location evidence="1">Membrane</location>
        <topology evidence="1">Multi-pass membrane protein</topology>
    </subcellularLocation>
</comment>
<feature type="transmembrane region" description="Helical" evidence="5">
    <location>
        <begin position="12"/>
        <end position="37"/>
    </location>
</feature>
<evidence type="ECO:0000256" key="2">
    <source>
        <dbReference type="ARBA" id="ARBA00022692"/>
    </source>
</evidence>
<keyword evidence="7" id="KW-1185">Reference proteome</keyword>
<keyword evidence="4 5" id="KW-0472">Membrane</keyword>
<evidence type="ECO:0000256" key="4">
    <source>
        <dbReference type="ARBA" id="ARBA00023136"/>
    </source>
</evidence>
<dbReference type="Proteomes" id="UP001158576">
    <property type="component" value="Chromosome 2"/>
</dbReference>
<dbReference type="SUPFAM" id="SSF48652">
    <property type="entry name" value="Tetraspanin"/>
    <property type="match status" value="1"/>
</dbReference>
<organism evidence="6 7">
    <name type="scientific">Oikopleura dioica</name>
    <name type="common">Tunicate</name>
    <dbReference type="NCBI Taxonomy" id="34765"/>
    <lineage>
        <taxon>Eukaryota</taxon>
        <taxon>Metazoa</taxon>
        <taxon>Chordata</taxon>
        <taxon>Tunicata</taxon>
        <taxon>Appendicularia</taxon>
        <taxon>Copelata</taxon>
        <taxon>Oikopleuridae</taxon>
        <taxon>Oikopleura</taxon>
    </lineage>
</organism>
<dbReference type="InterPro" id="IPR018499">
    <property type="entry name" value="Tetraspanin/Peripherin"/>
</dbReference>
<feature type="transmembrane region" description="Helical" evidence="5">
    <location>
        <begin position="87"/>
        <end position="110"/>
    </location>
</feature>
<reference evidence="6 7" key="1">
    <citation type="submission" date="2021-04" db="EMBL/GenBank/DDBJ databases">
        <authorList>
            <person name="Bliznina A."/>
        </authorList>
    </citation>
    <scope>NUCLEOTIDE SEQUENCE [LARGE SCALE GENOMIC DNA]</scope>
</reference>
<sequence>MQQSSAKCLKYSVFTFNFIFFIAGVLLLTCGFMAMKMSSEFTKIIESVEQLSLVNKALYLVILSGGLLTIIGFFGCYGALRENKCLLSLFFTIIFVILVIELTAGTIIFLNASEARQFVNQSLNIYRYSCDQTELRTLKAENSTVPKFCTISQETQQKKKGGDGENNDWIDNLITHDWKSGEIPVEIIQIGAPVVQQLWDNVHELFQCCGINGISDWTTFSNQTRFFGKIPKTCCSPESRVNETIIPTNSSEQFLFEFCPDDGEISNDYGCGDRINVYSNLLLSISVSAGFVQIVALGVSCLLCRNIGDLIKNDRRRR</sequence>
<evidence type="ECO:0000256" key="3">
    <source>
        <dbReference type="ARBA" id="ARBA00022989"/>
    </source>
</evidence>
<gene>
    <name evidence="6" type="ORF">OKIOD_LOCUS13375</name>
</gene>
<feature type="transmembrane region" description="Helical" evidence="5">
    <location>
        <begin position="57"/>
        <end position="80"/>
    </location>
</feature>
<dbReference type="PANTHER" id="PTHR19282:SF417">
    <property type="entry name" value="TETRASPANIN TSPA-RELATED"/>
    <property type="match status" value="1"/>
</dbReference>
<dbReference type="Pfam" id="PF00335">
    <property type="entry name" value="Tetraspanin"/>
    <property type="match status" value="1"/>
</dbReference>
<dbReference type="PANTHER" id="PTHR19282">
    <property type="entry name" value="TETRASPANIN"/>
    <property type="match status" value="1"/>
</dbReference>
<evidence type="ECO:0000313" key="6">
    <source>
        <dbReference type="EMBL" id="CAG5110183.1"/>
    </source>
</evidence>
<proteinExistence type="predicted"/>
<name>A0ABN7T3G5_OIKDI</name>
<protein>
    <submittedName>
        <fullName evidence="6">Oidioi.mRNA.OKI2018_I69.chr2.g4610.t1.cds</fullName>
    </submittedName>
</protein>
<dbReference type="PRINTS" id="PR00259">
    <property type="entry name" value="TMFOUR"/>
</dbReference>
<dbReference type="EMBL" id="OU015567">
    <property type="protein sequence ID" value="CAG5110183.1"/>
    <property type="molecule type" value="Genomic_DNA"/>
</dbReference>
<evidence type="ECO:0000256" key="1">
    <source>
        <dbReference type="ARBA" id="ARBA00004141"/>
    </source>
</evidence>
<evidence type="ECO:0000313" key="7">
    <source>
        <dbReference type="Proteomes" id="UP001158576"/>
    </source>
</evidence>
<accession>A0ABN7T3G5</accession>
<dbReference type="InterPro" id="IPR008952">
    <property type="entry name" value="Tetraspanin_EC2_sf"/>
</dbReference>